<organism evidence="2 3">
    <name type="scientific">Eiseniibacteriota bacterium</name>
    <dbReference type="NCBI Taxonomy" id="2212470"/>
    <lineage>
        <taxon>Bacteria</taxon>
        <taxon>Candidatus Eiseniibacteriota</taxon>
    </lineage>
</organism>
<evidence type="ECO:0000313" key="2">
    <source>
        <dbReference type="EMBL" id="NNF08100.1"/>
    </source>
</evidence>
<name>A0A7Y2EDQ3_UNCEI</name>
<dbReference type="SUPFAM" id="SSF53448">
    <property type="entry name" value="Nucleotide-diphospho-sugar transferases"/>
    <property type="match status" value="1"/>
</dbReference>
<dbReference type="CDD" id="cd00761">
    <property type="entry name" value="Glyco_tranf_GTA_type"/>
    <property type="match status" value="1"/>
</dbReference>
<gene>
    <name evidence="2" type="ORF">HKN21_15155</name>
</gene>
<sequence length="271" mass="30314">MSSVSVLLRTLNAESYLGPLLESLKRQTLPPIEVLIVDSGSTDRTIEMGEAAGARIETILPEEFTHAYSTNYGFRAAKGELVAMLSQDALPANENWLEALATPHKDQSVGATFGRQVAREGCFPLERWEIERCYPSDSPAPVVYSNVSSLAKKSLWEQCPFDESLRISEDQVWAENVLESGYKVLYIPESHVWHSHTYTLRGVYDRCRAEARARLQADGVRESHGLLWKGWPKQAMLDAHRLIREGSLASVPRAWAYRFAQFAGMVNGGKS</sequence>
<dbReference type="GO" id="GO:0016740">
    <property type="term" value="F:transferase activity"/>
    <property type="evidence" value="ECO:0007669"/>
    <property type="project" value="UniProtKB-KW"/>
</dbReference>
<evidence type="ECO:0000313" key="3">
    <source>
        <dbReference type="Proteomes" id="UP000547674"/>
    </source>
</evidence>
<dbReference type="PANTHER" id="PTHR43685">
    <property type="entry name" value="GLYCOSYLTRANSFERASE"/>
    <property type="match status" value="1"/>
</dbReference>
<dbReference type="InterPro" id="IPR050834">
    <property type="entry name" value="Glycosyltransf_2"/>
</dbReference>
<dbReference type="EMBL" id="JABDJR010000614">
    <property type="protein sequence ID" value="NNF08100.1"/>
    <property type="molecule type" value="Genomic_DNA"/>
</dbReference>
<protein>
    <submittedName>
        <fullName evidence="2">Glycosyltransferase family 2 protein</fullName>
    </submittedName>
</protein>
<feature type="domain" description="Glycosyltransferase 2-like" evidence="1">
    <location>
        <begin position="5"/>
        <end position="130"/>
    </location>
</feature>
<dbReference type="PANTHER" id="PTHR43685:SF2">
    <property type="entry name" value="GLYCOSYLTRANSFERASE 2-LIKE DOMAIN-CONTAINING PROTEIN"/>
    <property type="match status" value="1"/>
</dbReference>
<reference evidence="2 3" key="1">
    <citation type="submission" date="2020-03" db="EMBL/GenBank/DDBJ databases">
        <title>Metabolic flexibility allows generalist bacteria to become dominant in a frequently disturbed ecosystem.</title>
        <authorList>
            <person name="Chen Y.-J."/>
            <person name="Leung P.M."/>
            <person name="Bay S.K."/>
            <person name="Hugenholtz P."/>
            <person name="Kessler A.J."/>
            <person name="Shelley G."/>
            <person name="Waite D.W."/>
            <person name="Cook P.L."/>
            <person name="Greening C."/>
        </authorList>
    </citation>
    <scope>NUCLEOTIDE SEQUENCE [LARGE SCALE GENOMIC DNA]</scope>
    <source>
        <strain evidence="2">SS_bin_28</strain>
    </source>
</reference>
<dbReference type="InterPro" id="IPR001173">
    <property type="entry name" value="Glyco_trans_2-like"/>
</dbReference>
<accession>A0A7Y2EDQ3</accession>
<dbReference type="Gene3D" id="3.90.550.10">
    <property type="entry name" value="Spore Coat Polysaccharide Biosynthesis Protein SpsA, Chain A"/>
    <property type="match status" value="1"/>
</dbReference>
<dbReference type="InterPro" id="IPR029044">
    <property type="entry name" value="Nucleotide-diphossugar_trans"/>
</dbReference>
<dbReference type="AlphaFoldDB" id="A0A7Y2EDQ3"/>
<keyword evidence="2" id="KW-0808">Transferase</keyword>
<comment type="caution">
    <text evidence="2">The sequence shown here is derived from an EMBL/GenBank/DDBJ whole genome shotgun (WGS) entry which is preliminary data.</text>
</comment>
<dbReference type="Proteomes" id="UP000547674">
    <property type="component" value="Unassembled WGS sequence"/>
</dbReference>
<evidence type="ECO:0000259" key="1">
    <source>
        <dbReference type="Pfam" id="PF00535"/>
    </source>
</evidence>
<dbReference type="Pfam" id="PF00535">
    <property type="entry name" value="Glycos_transf_2"/>
    <property type="match status" value="1"/>
</dbReference>
<proteinExistence type="predicted"/>